<gene>
    <name evidence="1" type="ORF">ACOLOM_LOCUS9796</name>
</gene>
<organism evidence="1 2">
    <name type="scientific">Acaulospora colombiana</name>
    <dbReference type="NCBI Taxonomy" id="27376"/>
    <lineage>
        <taxon>Eukaryota</taxon>
        <taxon>Fungi</taxon>
        <taxon>Fungi incertae sedis</taxon>
        <taxon>Mucoromycota</taxon>
        <taxon>Glomeromycotina</taxon>
        <taxon>Glomeromycetes</taxon>
        <taxon>Diversisporales</taxon>
        <taxon>Acaulosporaceae</taxon>
        <taxon>Acaulospora</taxon>
    </lineage>
</organism>
<keyword evidence="2" id="KW-1185">Reference proteome</keyword>
<protein>
    <submittedName>
        <fullName evidence="1">14667_t:CDS:1</fullName>
    </submittedName>
</protein>
<reference evidence="1" key="1">
    <citation type="submission" date="2021-06" db="EMBL/GenBank/DDBJ databases">
        <authorList>
            <person name="Kallberg Y."/>
            <person name="Tangrot J."/>
            <person name="Rosling A."/>
        </authorList>
    </citation>
    <scope>NUCLEOTIDE SEQUENCE</scope>
    <source>
        <strain evidence="1">CL356</strain>
    </source>
</reference>
<name>A0ACA9P8P2_9GLOM</name>
<dbReference type="Proteomes" id="UP000789525">
    <property type="component" value="Unassembled WGS sequence"/>
</dbReference>
<sequence length="317" mass="34486">MTVLGCIETRAARDGQPKTVGAGPTSESIPIRQEGTVSNKPDPTMNDSPYQLRSTNAVLVPRTVDVVPRVPQLAARHNQLRRDQNWTLGSASLFTAYCSSIQPSASQSAQPPIFLFFSPMKFGKSSQRAAFDETTETVVPEKPVDIVPTMVVTKDEQRSPAFVEGDGQRPYVLTRANPIPVAADSTSTLALPSPGLWSFHQQSDSSAQETGRTDSGHGDQVKVKKNDYSEPDGRDEAIVPLNCDGNYITDNELHRILVEPIRRTPESQLIYTVDPSSPHTDRSGNISNRSMYSGLASIDLCLPFNSSIPASSPNQYG</sequence>
<proteinExistence type="predicted"/>
<accession>A0ACA9P8P2</accession>
<evidence type="ECO:0000313" key="1">
    <source>
        <dbReference type="EMBL" id="CAG8690327.1"/>
    </source>
</evidence>
<comment type="caution">
    <text evidence="1">The sequence shown here is derived from an EMBL/GenBank/DDBJ whole genome shotgun (WGS) entry which is preliminary data.</text>
</comment>
<feature type="non-terminal residue" evidence="1">
    <location>
        <position position="317"/>
    </location>
</feature>
<evidence type="ECO:0000313" key="2">
    <source>
        <dbReference type="Proteomes" id="UP000789525"/>
    </source>
</evidence>
<dbReference type="EMBL" id="CAJVPT010029332">
    <property type="protein sequence ID" value="CAG8690327.1"/>
    <property type="molecule type" value="Genomic_DNA"/>
</dbReference>